<dbReference type="EMBL" id="RXFM01000008">
    <property type="protein sequence ID" value="RST71208.1"/>
    <property type="molecule type" value="Genomic_DNA"/>
</dbReference>
<proteinExistence type="predicted"/>
<keyword evidence="2" id="KW-1185">Reference proteome</keyword>
<name>A0A429XTP7_9RICK</name>
<protein>
    <submittedName>
        <fullName evidence="1">Uncharacterized protein</fullName>
    </submittedName>
</protein>
<sequence>MKDAYGEYNGSSDKEVTIQSQADKIVERINMQACFYKNNEDGTIQAYNIANIEGEDNPVWIRDYREDDSKILKKCHEITSSDPSLELFTEFN</sequence>
<evidence type="ECO:0000313" key="2">
    <source>
        <dbReference type="Proteomes" id="UP000279470"/>
    </source>
</evidence>
<dbReference type="Proteomes" id="UP000279470">
    <property type="component" value="Unassembled WGS sequence"/>
</dbReference>
<dbReference type="AlphaFoldDB" id="A0A429XTP7"/>
<evidence type="ECO:0000313" key="1">
    <source>
        <dbReference type="EMBL" id="RST71208.1"/>
    </source>
</evidence>
<dbReference type="RefSeq" id="WP_126044298.1">
    <property type="nucleotide sequence ID" value="NZ_RXFM01000008.1"/>
</dbReference>
<reference evidence="2" key="1">
    <citation type="submission" date="2018-11" db="EMBL/GenBank/DDBJ databases">
        <title>Phylogenetic, genomic, and biogeographic characterization of a novel and ubiquitous marine invertebrate-associated Rickettsiales parasite, Candidatus Marinoinvertebrata rohwerii, gen. nov., sp. nov.</title>
        <authorList>
            <person name="Klinges J.G."/>
            <person name="Rosales S.M."/>
            <person name="Mcminds R."/>
            <person name="Shaver E.C."/>
            <person name="Shantz A."/>
            <person name="Peters E.C."/>
            <person name="Burkepile D.E."/>
            <person name="Silliman B.R."/>
            <person name="Vega Thurber R.L."/>
        </authorList>
    </citation>
    <scope>NUCLEOTIDE SEQUENCE [LARGE SCALE GENOMIC DNA]</scope>
    <source>
        <strain evidence="2">a_cerv_44</strain>
    </source>
</reference>
<organism evidence="1 2">
    <name type="scientific">Candidatus Aquarickettsia rohweri</name>
    <dbReference type="NCBI Taxonomy" id="2602574"/>
    <lineage>
        <taxon>Bacteria</taxon>
        <taxon>Pseudomonadati</taxon>
        <taxon>Pseudomonadota</taxon>
        <taxon>Alphaproteobacteria</taxon>
        <taxon>Rickettsiales</taxon>
        <taxon>Candidatus Midichloriaceae</taxon>
        <taxon>Candidatus Aquarickettsia</taxon>
    </lineage>
</organism>
<accession>A0A429XTP7</accession>
<comment type="caution">
    <text evidence="1">The sequence shown here is derived from an EMBL/GenBank/DDBJ whole genome shotgun (WGS) entry which is preliminary data.</text>
</comment>
<gene>
    <name evidence="1" type="ORF">EIC27_00990</name>
</gene>